<dbReference type="PANTHER" id="PTHR15020">
    <property type="entry name" value="FLAVIN REDUCTASE-RELATED"/>
    <property type="match status" value="1"/>
</dbReference>
<evidence type="ECO:0000313" key="3">
    <source>
        <dbReference type="Proteomes" id="UP001232992"/>
    </source>
</evidence>
<protein>
    <submittedName>
        <fullName evidence="2">SDR family oxidoreductase</fullName>
    </submittedName>
</protein>
<evidence type="ECO:0000259" key="1">
    <source>
        <dbReference type="Pfam" id="PF13460"/>
    </source>
</evidence>
<name>A0ABT7BXM9_9CYAN</name>
<dbReference type="SUPFAM" id="SSF51735">
    <property type="entry name" value="NAD(P)-binding Rossmann-fold domains"/>
    <property type="match status" value="1"/>
</dbReference>
<proteinExistence type="predicted"/>
<dbReference type="CDD" id="cd05243">
    <property type="entry name" value="SDR_a5"/>
    <property type="match status" value="1"/>
</dbReference>
<organism evidence="2 3">
    <name type="scientific">Roseofilum casamattae BLCC-M143</name>
    <dbReference type="NCBI Taxonomy" id="3022442"/>
    <lineage>
        <taxon>Bacteria</taxon>
        <taxon>Bacillati</taxon>
        <taxon>Cyanobacteriota</taxon>
        <taxon>Cyanophyceae</taxon>
        <taxon>Desertifilales</taxon>
        <taxon>Desertifilaceae</taxon>
        <taxon>Roseofilum</taxon>
        <taxon>Roseofilum casamattae</taxon>
    </lineage>
</organism>
<dbReference type="Proteomes" id="UP001232992">
    <property type="component" value="Unassembled WGS sequence"/>
</dbReference>
<dbReference type="RefSeq" id="WP_283758598.1">
    <property type="nucleotide sequence ID" value="NZ_JAQOSQ010000011.1"/>
</dbReference>
<feature type="domain" description="NAD(P)-binding" evidence="1">
    <location>
        <begin position="7"/>
        <end position="191"/>
    </location>
</feature>
<sequence>MKAFVAGATGETGRRIVKELVNRNIKTVALVRSLDAARPILPPEAELIVGDVLDPESLKNAIGDSTVILSALGARPSMDPTGPYLVDYQATNTLVSMAHEKNIQQLVVVSSLCVSQFFHPLNLFWLVLWWKKQGEDIIANSGVPYTIVRPGGLKNEDNSDRIVMSSADTLFEGSIPRQKVAQVCVESLFSPDAQNKIVEIVARADAPEQTFAELFAAVS</sequence>
<keyword evidence="3" id="KW-1185">Reference proteome</keyword>
<dbReference type="Gene3D" id="3.40.50.720">
    <property type="entry name" value="NAD(P)-binding Rossmann-like Domain"/>
    <property type="match status" value="1"/>
</dbReference>
<gene>
    <name evidence="2" type="ORF">PMH09_12190</name>
</gene>
<dbReference type="InterPro" id="IPR016040">
    <property type="entry name" value="NAD(P)-bd_dom"/>
</dbReference>
<reference evidence="2 3" key="1">
    <citation type="submission" date="2023-01" db="EMBL/GenBank/DDBJ databases">
        <title>Novel diversity within Roseofilum (Cyanobacteria; Desertifilaceae) from marine benthic mats with descriptions of four novel species.</title>
        <authorList>
            <person name="Wang Y."/>
            <person name="Berthold D.E."/>
            <person name="Hu J."/>
            <person name="Lefler F.W."/>
            <person name="Laughinghouse H.D. IV."/>
        </authorList>
    </citation>
    <scope>NUCLEOTIDE SEQUENCE [LARGE SCALE GENOMIC DNA]</scope>
    <source>
        <strain evidence="2 3">BLCC-M143</strain>
    </source>
</reference>
<accession>A0ABT7BXM9</accession>
<dbReference type="InterPro" id="IPR036291">
    <property type="entry name" value="NAD(P)-bd_dom_sf"/>
</dbReference>
<dbReference type="EMBL" id="JAQOSQ010000011">
    <property type="protein sequence ID" value="MDJ1183945.1"/>
    <property type="molecule type" value="Genomic_DNA"/>
</dbReference>
<evidence type="ECO:0000313" key="2">
    <source>
        <dbReference type="EMBL" id="MDJ1183945.1"/>
    </source>
</evidence>
<comment type="caution">
    <text evidence="2">The sequence shown here is derived from an EMBL/GenBank/DDBJ whole genome shotgun (WGS) entry which is preliminary data.</text>
</comment>
<dbReference type="Pfam" id="PF13460">
    <property type="entry name" value="NAD_binding_10"/>
    <property type="match status" value="1"/>
</dbReference>
<dbReference type="PANTHER" id="PTHR15020:SF42">
    <property type="entry name" value="NAD(P)-BINDING DOMAIN-CONTAINING PROTEIN"/>
    <property type="match status" value="1"/>
</dbReference>